<protein>
    <submittedName>
        <fullName evidence="1">Uncharacterized protein</fullName>
    </submittedName>
</protein>
<sequence>MNQAIFPERLAAAYVKQAGEKYRPSNGTEGQCFFAAWCFHCQRDKAMREGANLDECDDNERCDIVANTFAYDVDDAEYPTEWQYGKDGQPCCTAFVPAGEQIPAPRCTNTLELF</sequence>
<dbReference type="Proteomes" id="UP001479520">
    <property type="component" value="Chromosome"/>
</dbReference>
<organism evidence="1 2">
    <name type="scientific">Azonexus hydrophilus</name>
    <dbReference type="NCBI Taxonomy" id="418702"/>
    <lineage>
        <taxon>Bacteria</taxon>
        <taxon>Pseudomonadati</taxon>
        <taxon>Pseudomonadota</taxon>
        <taxon>Betaproteobacteria</taxon>
        <taxon>Rhodocyclales</taxon>
        <taxon>Azonexaceae</taxon>
        <taxon>Azonexus</taxon>
    </lineage>
</organism>
<accession>A0ABZ2XFR0</accession>
<dbReference type="RefSeq" id="WP_341743125.1">
    <property type="nucleotide sequence ID" value="NZ_CP151406.1"/>
</dbReference>
<keyword evidence="2" id="KW-1185">Reference proteome</keyword>
<evidence type="ECO:0000313" key="2">
    <source>
        <dbReference type="Proteomes" id="UP001479520"/>
    </source>
</evidence>
<evidence type="ECO:0000313" key="1">
    <source>
        <dbReference type="EMBL" id="WZJ20354.1"/>
    </source>
</evidence>
<dbReference type="EMBL" id="CP151406">
    <property type="protein sequence ID" value="WZJ20354.1"/>
    <property type="molecule type" value="Genomic_DNA"/>
</dbReference>
<gene>
    <name evidence="1" type="ORF">AADV58_10345</name>
</gene>
<name>A0ABZ2XFR0_9RHOO</name>
<proteinExistence type="predicted"/>
<reference evidence="1 2" key="1">
    <citation type="submission" date="2024-04" db="EMBL/GenBank/DDBJ databases">
        <title>Dissimilatory iodate-reducing microorganisms contribute to the enrichment of iodine in groundwater.</title>
        <authorList>
            <person name="Jiang Z."/>
        </authorList>
    </citation>
    <scope>NUCLEOTIDE SEQUENCE [LARGE SCALE GENOMIC DNA]</scope>
    <source>
        <strain evidence="1 2">NCP973</strain>
    </source>
</reference>